<proteinExistence type="predicted"/>
<dbReference type="InterPro" id="IPR014214">
    <property type="entry name" value="Dipicolinic_acid_synth_B"/>
</dbReference>
<dbReference type="InterPro" id="IPR036551">
    <property type="entry name" value="Flavin_trans-like"/>
</dbReference>
<dbReference type="InterPro" id="IPR003382">
    <property type="entry name" value="Flavoprotein"/>
</dbReference>
<dbReference type="PIRSF" id="PIRSF001390">
    <property type="entry name" value="Dipicolinate_synth_subunit_B"/>
    <property type="match status" value="1"/>
</dbReference>
<comment type="caution">
    <text evidence="2">The sequence shown here is derived from an EMBL/GenBank/DDBJ whole genome shotgun (WGS) entry which is preliminary data.</text>
</comment>
<dbReference type="AlphaFoldDB" id="A0A9D1E8A4"/>
<reference evidence="2" key="2">
    <citation type="journal article" date="2021" name="PeerJ">
        <title>Extensive microbial diversity within the chicken gut microbiome revealed by metagenomics and culture.</title>
        <authorList>
            <person name="Gilroy R."/>
            <person name="Ravi A."/>
            <person name="Getino M."/>
            <person name="Pursley I."/>
            <person name="Horton D.L."/>
            <person name="Alikhan N.F."/>
            <person name="Baker D."/>
            <person name="Gharbi K."/>
            <person name="Hall N."/>
            <person name="Watson M."/>
            <person name="Adriaenssens E.M."/>
            <person name="Foster-Nyarko E."/>
            <person name="Jarju S."/>
            <person name="Secka A."/>
            <person name="Antonio M."/>
            <person name="Oren A."/>
            <person name="Chaudhuri R.R."/>
            <person name="La Ragione R."/>
            <person name="Hildebrand F."/>
            <person name="Pallen M.J."/>
        </authorList>
    </citation>
    <scope>NUCLEOTIDE SEQUENCE</scope>
    <source>
        <strain evidence="2">ChiSjej5B23-6657</strain>
    </source>
</reference>
<dbReference type="Pfam" id="PF02441">
    <property type="entry name" value="Flavoprotein"/>
    <property type="match status" value="1"/>
</dbReference>
<dbReference type="Proteomes" id="UP000823912">
    <property type="component" value="Unassembled WGS sequence"/>
</dbReference>
<organism evidence="2 3">
    <name type="scientific">Candidatus Pullilachnospira gallistercoris</name>
    <dbReference type="NCBI Taxonomy" id="2840911"/>
    <lineage>
        <taxon>Bacteria</taxon>
        <taxon>Bacillati</taxon>
        <taxon>Bacillota</taxon>
        <taxon>Clostridia</taxon>
        <taxon>Lachnospirales</taxon>
        <taxon>Lachnospiraceae</taxon>
        <taxon>Lachnospiraceae incertae sedis</taxon>
        <taxon>Candidatus Pullilachnospira</taxon>
    </lineage>
</organism>
<reference evidence="2" key="1">
    <citation type="submission" date="2020-10" db="EMBL/GenBank/DDBJ databases">
        <authorList>
            <person name="Gilroy R."/>
        </authorList>
    </citation>
    <scope>NUCLEOTIDE SEQUENCE</scope>
    <source>
        <strain evidence="2">ChiSjej5B23-6657</strain>
    </source>
</reference>
<gene>
    <name evidence="2" type="ORF">IAA55_03030</name>
</gene>
<feature type="domain" description="Flavoprotein" evidence="1">
    <location>
        <begin position="7"/>
        <end position="176"/>
    </location>
</feature>
<evidence type="ECO:0000313" key="2">
    <source>
        <dbReference type="EMBL" id="HIR70239.1"/>
    </source>
</evidence>
<dbReference type="NCBIfam" id="NF006161">
    <property type="entry name" value="PRK08305.1"/>
    <property type="match status" value="1"/>
</dbReference>
<accession>A0A9D1E8A4</accession>
<evidence type="ECO:0000259" key="1">
    <source>
        <dbReference type="Pfam" id="PF02441"/>
    </source>
</evidence>
<evidence type="ECO:0000313" key="3">
    <source>
        <dbReference type="Proteomes" id="UP000823912"/>
    </source>
</evidence>
<protein>
    <submittedName>
        <fullName evidence="2">Dipicolinate synthase subunit B</fullName>
    </submittedName>
</protein>
<dbReference type="NCBIfam" id="TIGR02852">
    <property type="entry name" value="spore_dpaB"/>
    <property type="match status" value="1"/>
</dbReference>
<name>A0A9D1E8A4_9FIRM</name>
<dbReference type="EMBL" id="DVHM01000048">
    <property type="protein sequence ID" value="HIR70239.1"/>
    <property type="molecule type" value="Genomic_DNA"/>
</dbReference>
<dbReference type="SUPFAM" id="SSF52507">
    <property type="entry name" value="Homo-oligomeric flavin-containing Cys decarboxylases, HFCD"/>
    <property type="match status" value="1"/>
</dbReference>
<sequence length="193" mass="21175">MDFSKYRIGFGITGSFCTHEKIKGELRRLVEMGADVTPVFSYQTLQCDTRFGKAKDFVREVTEITGKEGIRTIAQAEPVGPKKLFDIMIIAPCTGNSLAKLAAGITDTPVLMAAKAHMRNGRPLVISVSTNDALGVNFKNIGALMHMKNIYFVPFGQDSWQKKPTSMIAKTELIPETLEAALAGRQLQPVIRA</sequence>
<dbReference type="GO" id="GO:0003824">
    <property type="term" value="F:catalytic activity"/>
    <property type="evidence" value="ECO:0007669"/>
    <property type="project" value="InterPro"/>
</dbReference>
<dbReference type="Gene3D" id="3.40.50.1950">
    <property type="entry name" value="Flavin prenyltransferase-like"/>
    <property type="match status" value="1"/>
</dbReference>